<dbReference type="EMBL" id="JBHSHJ010000004">
    <property type="protein sequence ID" value="MFC4788823.1"/>
    <property type="molecule type" value="Genomic_DNA"/>
</dbReference>
<dbReference type="InterPro" id="IPR011460">
    <property type="entry name" value="Lcl_C"/>
</dbReference>
<feature type="region of interest" description="Disordered" evidence="1">
    <location>
        <begin position="154"/>
        <end position="173"/>
    </location>
</feature>
<feature type="chain" id="PRO_5047107085" evidence="2">
    <location>
        <begin position="18"/>
        <end position="210"/>
    </location>
</feature>
<reference evidence="5" key="1">
    <citation type="journal article" date="2019" name="Int. J. Syst. Evol. Microbiol.">
        <title>The Global Catalogue of Microorganisms (GCM) 10K type strain sequencing project: providing services to taxonomists for standard genome sequencing and annotation.</title>
        <authorList>
            <consortium name="The Broad Institute Genomics Platform"/>
            <consortium name="The Broad Institute Genome Sequencing Center for Infectious Disease"/>
            <person name="Wu L."/>
            <person name="Ma J."/>
        </authorList>
    </citation>
    <scope>NUCLEOTIDE SEQUENCE [LARGE SCALE GENOMIC DNA]</scope>
    <source>
        <strain evidence="5">CCUG 49452</strain>
    </source>
</reference>
<dbReference type="Proteomes" id="UP001596001">
    <property type="component" value="Unassembled WGS sequence"/>
</dbReference>
<organism evidence="4 5">
    <name type="scientific">Giesbergeria sinuosa</name>
    <dbReference type="NCBI Taxonomy" id="80883"/>
    <lineage>
        <taxon>Bacteria</taxon>
        <taxon>Pseudomonadati</taxon>
        <taxon>Pseudomonadota</taxon>
        <taxon>Betaproteobacteria</taxon>
        <taxon>Burkholderiales</taxon>
        <taxon>Comamonadaceae</taxon>
        <taxon>Giesbergeria</taxon>
    </lineage>
</organism>
<feature type="signal peptide" evidence="2">
    <location>
        <begin position="1"/>
        <end position="17"/>
    </location>
</feature>
<gene>
    <name evidence="4" type="ORF">ACFO6X_07475</name>
</gene>
<name>A0ABV9QCB4_9BURK</name>
<dbReference type="Pfam" id="PF07603">
    <property type="entry name" value="Lcl_C"/>
    <property type="match status" value="1"/>
</dbReference>
<evidence type="ECO:0000256" key="1">
    <source>
        <dbReference type="SAM" id="MobiDB-lite"/>
    </source>
</evidence>
<evidence type="ECO:0000256" key="2">
    <source>
        <dbReference type="SAM" id="SignalP"/>
    </source>
</evidence>
<keyword evidence="5" id="KW-1185">Reference proteome</keyword>
<keyword evidence="2" id="KW-0732">Signal</keyword>
<comment type="caution">
    <text evidence="4">The sequence shown here is derived from an EMBL/GenBank/DDBJ whole genome shotgun (WGS) entry which is preliminary data.</text>
</comment>
<dbReference type="RefSeq" id="WP_382431610.1">
    <property type="nucleotide sequence ID" value="NZ_JBHSHJ010000004.1"/>
</dbReference>
<feature type="compositionally biased region" description="Polar residues" evidence="1">
    <location>
        <begin position="154"/>
        <end position="168"/>
    </location>
</feature>
<evidence type="ECO:0000259" key="3">
    <source>
        <dbReference type="Pfam" id="PF07603"/>
    </source>
</evidence>
<proteinExistence type="predicted"/>
<protein>
    <submittedName>
        <fullName evidence="4">DUF1566 domain-containing protein</fullName>
    </submittedName>
</protein>
<evidence type="ECO:0000313" key="4">
    <source>
        <dbReference type="EMBL" id="MFC4788823.1"/>
    </source>
</evidence>
<sequence>MLFSPALCALACLVAGAAPVRALAQAASGGITVTITPELPSPPATPTPPHLIISTDGEYVLDLRSRLAWPRCAEGMRWTGNTCIGQRMLFQYADALELAAARSQSEGVRWRLPRVAELRHLVEKYGKPPGLHPGLFPKSPTELHWTSTPSIQHSTGNQYDYSNISQGRTGEGGSRLSPLLGWALDTRTGEATSDLPKTTPLALRLVRSLD</sequence>
<accession>A0ABV9QCB4</accession>
<evidence type="ECO:0000313" key="5">
    <source>
        <dbReference type="Proteomes" id="UP001596001"/>
    </source>
</evidence>
<feature type="domain" description="Lcl C-terminal" evidence="3">
    <location>
        <begin position="59"/>
        <end position="207"/>
    </location>
</feature>